<evidence type="ECO:0000256" key="3">
    <source>
        <dbReference type="ARBA" id="ARBA00036324"/>
    </source>
</evidence>
<reference evidence="4 5" key="1">
    <citation type="submission" date="2022-06" db="EMBL/GenBank/DDBJ databases">
        <title>Rhizosaccharibacter gen. nov. sp. nov. KSS12, endophytic bacteria isolated from sugarcane.</title>
        <authorList>
            <person name="Pitiwittayakul N."/>
        </authorList>
    </citation>
    <scope>NUCLEOTIDE SEQUENCE [LARGE SCALE GENOMIC DNA]</scope>
    <source>
        <strain evidence="4 5">KSS12</strain>
    </source>
</reference>
<comment type="caution">
    <text evidence="4">The sequence shown here is derived from an EMBL/GenBank/DDBJ whole genome shotgun (WGS) entry which is preliminary data.</text>
</comment>
<dbReference type="InterPro" id="IPR007721">
    <property type="entry name" value="RbsD_FucU"/>
</dbReference>
<keyword evidence="5" id="KW-1185">Reference proteome</keyword>
<evidence type="ECO:0000313" key="5">
    <source>
        <dbReference type="Proteomes" id="UP001524547"/>
    </source>
</evidence>
<organism evidence="4 5">
    <name type="scientific">Rhizosaccharibacter radicis</name>
    <dbReference type="NCBI Taxonomy" id="2782605"/>
    <lineage>
        <taxon>Bacteria</taxon>
        <taxon>Pseudomonadati</taxon>
        <taxon>Pseudomonadota</taxon>
        <taxon>Alphaproteobacteria</taxon>
        <taxon>Acetobacterales</taxon>
        <taxon>Acetobacteraceae</taxon>
        <taxon>Rhizosaccharibacter</taxon>
    </lineage>
</organism>
<keyword evidence="2" id="KW-0413">Isomerase</keyword>
<evidence type="ECO:0000313" key="4">
    <source>
        <dbReference type="EMBL" id="MCQ8241295.1"/>
    </source>
</evidence>
<evidence type="ECO:0000256" key="1">
    <source>
        <dbReference type="ARBA" id="ARBA00000223"/>
    </source>
</evidence>
<dbReference type="RefSeq" id="WP_422920042.1">
    <property type="nucleotide sequence ID" value="NZ_JAMZEJ010000006.1"/>
</dbReference>
<dbReference type="InterPro" id="IPR050443">
    <property type="entry name" value="RbsD/FucU_mutarotase"/>
</dbReference>
<name>A0ABT1VYL9_9PROT</name>
<dbReference type="Pfam" id="PF05025">
    <property type="entry name" value="RbsD_FucU"/>
    <property type="match status" value="1"/>
</dbReference>
<dbReference type="Gene3D" id="3.40.1650.10">
    <property type="entry name" value="RbsD-like domain"/>
    <property type="match status" value="1"/>
</dbReference>
<dbReference type="PANTHER" id="PTHR31690">
    <property type="entry name" value="FUCOSE MUTAROTASE"/>
    <property type="match status" value="1"/>
</dbReference>
<gene>
    <name evidence="4" type="ORF">NFI88_10640</name>
</gene>
<comment type="catalytic activity">
    <reaction evidence="1">
        <text>beta-D-ribopyranose = beta-D-ribofuranose</text>
        <dbReference type="Rhea" id="RHEA:25432"/>
        <dbReference type="ChEBI" id="CHEBI:27476"/>
        <dbReference type="ChEBI" id="CHEBI:47002"/>
        <dbReference type="EC" id="5.4.99.62"/>
    </reaction>
</comment>
<comment type="catalytic activity">
    <reaction evidence="3">
        <text>alpha-L-fucose = beta-L-fucose</text>
        <dbReference type="Rhea" id="RHEA:25580"/>
        <dbReference type="ChEBI" id="CHEBI:42548"/>
        <dbReference type="ChEBI" id="CHEBI:42589"/>
        <dbReference type="EC" id="5.1.3.29"/>
    </reaction>
</comment>
<protein>
    <submittedName>
        <fullName evidence="4">Ribose ABC transporter</fullName>
    </submittedName>
</protein>
<dbReference type="SUPFAM" id="SSF102546">
    <property type="entry name" value="RbsD-like"/>
    <property type="match status" value="1"/>
</dbReference>
<dbReference type="EMBL" id="JAMZEJ010000006">
    <property type="protein sequence ID" value="MCQ8241295.1"/>
    <property type="molecule type" value="Genomic_DNA"/>
</dbReference>
<sequence>MLRGIDPLLTPDLLHSLAAMGHGDRVAIVDANFPSHARGRRVHHLPGLGAAPVLRAVLTVLPLDSFVPNPAATMRPVDRPDEVPPAVADLIAALAAEGHAVPETVERFDFYEMVQGAFAVVQTGELRPYGNVVLTKGVLFGG</sequence>
<dbReference type="Proteomes" id="UP001524547">
    <property type="component" value="Unassembled WGS sequence"/>
</dbReference>
<evidence type="ECO:0000256" key="2">
    <source>
        <dbReference type="ARBA" id="ARBA00023235"/>
    </source>
</evidence>
<accession>A0ABT1VYL9</accession>
<proteinExistence type="predicted"/>
<dbReference type="PANTHER" id="PTHR31690:SF4">
    <property type="entry name" value="FUCOSE MUTAROTASE"/>
    <property type="match status" value="1"/>
</dbReference>
<dbReference type="InterPro" id="IPR023750">
    <property type="entry name" value="RbsD-like_sf"/>
</dbReference>